<dbReference type="Pfam" id="PF02464">
    <property type="entry name" value="CinA"/>
    <property type="match status" value="1"/>
</dbReference>
<dbReference type="Gene3D" id="3.90.950.20">
    <property type="entry name" value="CinA-like"/>
    <property type="match status" value="1"/>
</dbReference>
<evidence type="ECO:0000313" key="5">
    <source>
        <dbReference type="Proteomes" id="UP000199052"/>
    </source>
</evidence>
<dbReference type="STRING" id="504797.SAMN05421678_105230"/>
<feature type="domain" description="CinA C-terminal" evidence="2">
    <location>
        <begin position="40"/>
        <end position="191"/>
    </location>
</feature>
<feature type="compositionally biased region" description="Basic and acidic residues" evidence="1">
    <location>
        <begin position="17"/>
        <end position="26"/>
    </location>
</feature>
<organism evidence="4 5">
    <name type="scientific">Actinopolymorpha cephalotaxi</name>
    <dbReference type="NCBI Taxonomy" id="504797"/>
    <lineage>
        <taxon>Bacteria</taxon>
        <taxon>Bacillati</taxon>
        <taxon>Actinomycetota</taxon>
        <taxon>Actinomycetes</taxon>
        <taxon>Propionibacteriales</taxon>
        <taxon>Actinopolymorphaceae</taxon>
        <taxon>Actinopolymorpha</taxon>
    </lineage>
</organism>
<dbReference type="EMBL" id="FOOI01000005">
    <property type="protein sequence ID" value="SFG35335.1"/>
    <property type="molecule type" value="Genomic_DNA"/>
</dbReference>
<dbReference type="Proteomes" id="UP000199052">
    <property type="component" value="Unassembled WGS sequence"/>
</dbReference>
<accession>A0A1I2R3M2</accession>
<dbReference type="OrthoDB" id="1253990at2"/>
<dbReference type="InterPro" id="IPR008136">
    <property type="entry name" value="CinA_C"/>
</dbReference>
<reference evidence="3 6" key="2">
    <citation type="submission" date="2020-07" db="EMBL/GenBank/DDBJ databases">
        <title>Sequencing the genomes of 1000 actinobacteria strains.</title>
        <authorList>
            <person name="Klenk H.-P."/>
        </authorList>
    </citation>
    <scope>NUCLEOTIDE SEQUENCE [LARGE SCALE GENOMIC DNA]</scope>
    <source>
        <strain evidence="3 6">DSM 45117</strain>
    </source>
</reference>
<dbReference type="GO" id="GO:0019159">
    <property type="term" value="F:nicotinamide-nucleotide amidase activity"/>
    <property type="evidence" value="ECO:0007669"/>
    <property type="project" value="UniProtKB-EC"/>
</dbReference>
<sequence>MGSDSGAGTGTSAARSGEARSGEARSGEAGANGANTASAEDLAGRCHELLRRQHATAATAESLTGGLLGAAFTHQAGSSATYRGGVVSYAVDLKTTLLGVDADRLAEHGPVHPSTARAMAEGVRDRLGATYGLSTTGVAGPEPHGDQPVGTVDVACAGPGGTRGERLRLRGDREQIRRSTVTAALELLLDVLRATPRTS</sequence>
<dbReference type="EC" id="3.5.1.42" evidence="3"/>
<evidence type="ECO:0000313" key="6">
    <source>
        <dbReference type="Proteomes" id="UP000533017"/>
    </source>
</evidence>
<dbReference type="RefSeq" id="WP_092883087.1">
    <property type="nucleotide sequence ID" value="NZ_FOOI01000005.1"/>
</dbReference>
<dbReference type="EMBL" id="JACBZA010000001">
    <property type="protein sequence ID" value="NYH82364.1"/>
    <property type="molecule type" value="Genomic_DNA"/>
</dbReference>
<dbReference type="NCBIfam" id="TIGR00199">
    <property type="entry name" value="PncC_domain"/>
    <property type="match status" value="1"/>
</dbReference>
<protein>
    <submittedName>
        <fullName evidence="4">Nicotinamide-nucleotide amidase</fullName>
        <ecNumber evidence="3">3.5.1.42</ecNumber>
    </submittedName>
</protein>
<dbReference type="SUPFAM" id="SSF142433">
    <property type="entry name" value="CinA-like"/>
    <property type="match status" value="1"/>
</dbReference>
<evidence type="ECO:0000259" key="2">
    <source>
        <dbReference type="Pfam" id="PF02464"/>
    </source>
</evidence>
<dbReference type="AlphaFoldDB" id="A0A1I2R3M2"/>
<proteinExistence type="predicted"/>
<evidence type="ECO:0000313" key="3">
    <source>
        <dbReference type="EMBL" id="NYH82364.1"/>
    </source>
</evidence>
<evidence type="ECO:0000313" key="4">
    <source>
        <dbReference type="EMBL" id="SFG35335.1"/>
    </source>
</evidence>
<name>A0A1I2R3M2_9ACTN</name>
<reference evidence="4 5" key="1">
    <citation type="submission" date="2016-10" db="EMBL/GenBank/DDBJ databases">
        <authorList>
            <person name="de Groot N.N."/>
        </authorList>
    </citation>
    <scope>NUCLEOTIDE SEQUENCE [LARGE SCALE GENOMIC DNA]</scope>
    <source>
        <strain evidence="4 5">CPCC 202808</strain>
    </source>
</reference>
<dbReference type="Proteomes" id="UP000533017">
    <property type="component" value="Unassembled WGS sequence"/>
</dbReference>
<feature type="region of interest" description="Disordered" evidence="1">
    <location>
        <begin position="1"/>
        <end position="39"/>
    </location>
</feature>
<evidence type="ECO:0000256" key="1">
    <source>
        <dbReference type="SAM" id="MobiDB-lite"/>
    </source>
</evidence>
<dbReference type="InterPro" id="IPR036653">
    <property type="entry name" value="CinA-like_C"/>
</dbReference>
<keyword evidence="3" id="KW-0378">Hydrolase</keyword>
<gene>
    <name evidence="3" type="ORF">FHR37_001215</name>
    <name evidence="4" type="ORF">SAMN05421678_105230</name>
</gene>
<keyword evidence="6" id="KW-1185">Reference proteome</keyword>